<gene>
    <name evidence="1" type="ORF">B0T16DRAFT_3191</name>
</gene>
<dbReference type="InterPro" id="IPR027796">
    <property type="entry name" value="OTT_1508_deam-like"/>
</dbReference>
<name>A0AA39YPT0_9PEZI</name>
<dbReference type="Pfam" id="PF14441">
    <property type="entry name" value="OTT_1508_deam"/>
    <property type="match status" value="1"/>
</dbReference>
<proteinExistence type="predicted"/>
<accession>A0AA39YPT0</accession>
<dbReference type="PANTHER" id="PTHR42037">
    <property type="match status" value="1"/>
</dbReference>
<dbReference type="PANTHER" id="PTHR42037:SF1">
    <property type="match status" value="1"/>
</dbReference>
<protein>
    <submittedName>
        <fullName evidence="1">Uncharacterized protein</fullName>
    </submittedName>
</protein>
<dbReference type="EMBL" id="JAULSV010000001">
    <property type="protein sequence ID" value="KAK0655020.1"/>
    <property type="molecule type" value="Genomic_DNA"/>
</dbReference>
<dbReference type="Proteomes" id="UP001174936">
    <property type="component" value="Unassembled WGS sequence"/>
</dbReference>
<sequence length="481" mass="55287">MVREDVPAVPLDGNQQRRMRQFFPPLILLESIHETCNQRTVLKAAEAPPNPNQAPEGRFRTFVNKLAHICDYRPKGDTVTALTVLFEDDRVLYLFASNRRTRAELNKTRSDLLALLNTLKENLQPETRRPDRVLNDKLLRQILALNSVRVQGYLSTLSNELKSCIKACKGDTTSPDSEGAAQTLGILLQMIPDSKQAEQKSAEFISSTIRCIRTIEEYRQLPVQYFIERRAYTSERLGTAPFWSSLQHVIGRLLSYQYDAETLISAHHIWGDTDLFRDFEVDFLPSSDPYPSSATKLKPEAIDTIINRTPQAMPSQLETLKQHARDLQAFSLDAMLEKQWKRKIDPIVHAEVLLHDWLSRTPGGIQQARFFSNWRYIGTSKPICRLCHSYFDIIATPVHFRDGHPNTYLNWRPPDVRLPEGNEDVDEVKAIWRSVIDQMKMRVYTDMRRLLVEKATDKKQNDSNTNTDRITLDGLLANLSI</sequence>
<organism evidence="1 2">
    <name type="scientific">Cercophora newfieldiana</name>
    <dbReference type="NCBI Taxonomy" id="92897"/>
    <lineage>
        <taxon>Eukaryota</taxon>
        <taxon>Fungi</taxon>
        <taxon>Dikarya</taxon>
        <taxon>Ascomycota</taxon>
        <taxon>Pezizomycotina</taxon>
        <taxon>Sordariomycetes</taxon>
        <taxon>Sordariomycetidae</taxon>
        <taxon>Sordariales</taxon>
        <taxon>Lasiosphaeriaceae</taxon>
        <taxon>Cercophora</taxon>
    </lineage>
</organism>
<keyword evidence="2" id="KW-1185">Reference proteome</keyword>
<evidence type="ECO:0000313" key="1">
    <source>
        <dbReference type="EMBL" id="KAK0655020.1"/>
    </source>
</evidence>
<reference evidence="1" key="1">
    <citation type="submission" date="2023-06" db="EMBL/GenBank/DDBJ databases">
        <title>Genome-scale phylogeny and comparative genomics of the fungal order Sordariales.</title>
        <authorList>
            <consortium name="Lawrence Berkeley National Laboratory"/>
            <person name="Hensen N."/>
            <person name="Bonometti L."/>
            <person name="Westerberg I."/>
            <person name="Brannstrom I.O."/>
            <person name="Guillou S."/>
            <person name="Cros-Aarteil S."/>
            <person name="Calhoun S."/>
            <person name="Haridas S."/>
            <person name="Kuo A."/>
            <person name="Mondo S."/>
            <person name="Pangilinan J."/>
            <person name="Riley R."/>
            <person name="Labutti K."/>
            <person name="Andreopoulos B."/>
            <person name="Lipzen A."/>
            <person name="Chen C."/>
            <person name="Yanf M."/>
            <person name="Daum C."/>
            <person name="Ng V."/>
            <person name="Clum A."/>
            <person name="Steindorff A."/>
            <person name="Ohm R."/>
            <person name="Martin F."/>
            <person name="Silar P."/>
            <person name="Natvig D."/>
            <person name="Lalanne C."/>
            <person name="Gautier V."/>
            <person name="Ament-Velasquez S.L."/>
            <person name="Kruys A."/>
            <person name="Hutchinson M.I."/>
            <person name="Powell A.J."/>
            <person name="Barry K."/>
            <person name="Miller A.N."/>
            <person name="Grigoriev I.V."/>
            <person name="Debuchy R."/>
            <person name="Gladieux P."/>
            <person name="Thoren M.H."/>
            <person name="Johannesson H."/>
        </authorList>
    </citation>
    <scope>NUCLEOTIDE SEQUENCE</scope>
    <source>
        <strain evidence="1">SMH2532-1</strain>
    </source>
</reference>
<evidence type="ECO:0000313" key="2">
    <source>
        <dbReference type="Proteomes" id="UP001174936"/>
    </source>
</evidence>
<comment type="caution">
    <text evidence="1">The sequence shown here is derived from an EMBL/GenBank/DDBJ whole genome shotgun (WGS) entry which is preliminary data.</text>
</comment>
<dbReference type="AlphaFoldDB" id="A0AA39YPT0"/>